<evidence type="ECO:0000256" key="1">
    <source>
        <dbReference type="SAM" id="MobiDB-lite"/>
    </source>
</evidence>
<proteinExistence type="predicted"/>
<keyword evidence="2" id="KW-0472">Membrane</keyword>
<dbReference type="EMBL" id="AWGJ01000003">
    <property type="protein sequence ID" value="ODN82253.1"/>
    <property type="molecule type" value="Genomic_DNA"/>
</dbReference>
<feature type="transmembrane region" description="Helical" evidence="2">
    <location>
        <begin position="30"/>
        <end position="48"/>
    </location>
</feature>
<gene>
    <name evidence="3" type="ORF">L202_02536</name>
</gene>
<dbReference type="GeneID" id="30153845"/>
<name>A0A1E3I0Y0_9TREE</name>
<evidence type="ECO:0000313" key="3">
    <source>
        <dbReference type="EMBL" id="ODN82252.1"/>
    </source>
</evidence>
<protein>
    <submittedName>
        <fullName evidence="3">Uncharacterized protein</fullName>
    </submittedName>
</protein>
<dbReference type="EMBL" id="AWGJ01000003">
    <property type="protein sequence ID" value="ODN82252.1"/>
    <property type="molecule type" value="Genomic_DNA"/>
</dbReference>
<sequence>MSVAGTTSGIMSTFKFLGIATVKALDTLPLSLLVVIFLACLVLLQWPFPSSPSLLPTHTPPTYPEKLAGSHTFPSNPFPAASSQTALGHGHPQTQLYTVAVTMVNGQQQVMQVLQPPGKGRNVRRGSKQLREYRSGLGVLEEVDGEEARELFDRP</sequence>
<keyword evidence="2" id="KW-0812">Transmembrane</keyword>
<dbReference type="OrthoDB" id="2576552at2759"/>
<accession>A0A1E3I0Y0</accession>
<keyword evidence="2" id="KW-1133">Transmembrane helix</keyword>
<reference evidence="3 4" key="1">
    <citation type="submission" date="2016-06" db="EMBL/GenBank/DDBJ databases">
        <title>Evolution of pathogenesis and genome organization in the Tremellales.</title>
        <authorList>
            <person name="Cuomo C."/>
            <person name="Litvintseva A."/>
            <person name="Heitman J."/>
            <person name="Chen Y."/>
            <person name="Sun S."/>
            <person name="Springer D."/>
            <person name="Dromer F."/>
            <person name="Young S."/>
            <person name="Zeng Q."/>
            <person name="Chapman S."/>
            <person name="Gujja S."/>
            <person name="Saif S."/>
            <person name="Birren B."/>
        </authorList>
    </citation>
    <scope>NUCLEOTIDE SEQUENCE [LARGE SCALE GENOMIC DNA]</scope>
    <source>
        <strain evidence="3 4">CBS 6039</strain>
    </source>
</reference>
<evidence type="ECO:0000313" key="4">
    <source>
        <dbReference type="Proteomes" id="UP000094065"/>
    </source>
</evidence>
<dbReference type="RefSeq" id="XP_018996572.1">
    <property type="nucleotide sequence ID" value="XM_019136169.1"/>
</dbReference>
<comment type="caution">
    <text evidence="3">The sequence shown here is derived from an EMBL/GenBank/DDBJ whole genome shotgun (WGS) entry which is preliminary data.</text>
</comment>
<dbReference type="RefSeq" id="XP_018996571.1">
    <property type="nucleotide sequence ID" value="XM_019136168.1"/>
</dbReference>
<dbReference type="AlphaFoldDB" id="A0A1E3I0Y0"/>
<organism evidence="3 4">
    <name type="scientific">Cryptococcus amylolentus CBS 6039</name>
    <dbReference type="NCBI Taxonomy" id="1295533"/>
    <lineage>
        <taxon>Eukaryota</taxon>
        <taxon>Fungi</taxon>
        <taxon>Dikarya</taxon>
        <taxon>Basidiomycota</taxon>
        <taxon>Agaricomycotina</taxon>
        <taxon>Tremellomycetes</taxon>
        <taxon>Tremellales</taxon>
        <taxon>Cryptococcaceae</taxon>
        <taxon>Cryptococcus</taxon>
    </lineage>
</organism>
<dbReference type="Proteomes" id="UP000094065">
    <property type="component" value="Unassembled WGS sequence"/>
</dbReference>
<evidence type="ECO:0000256" key="2">
    <source>
        <dbReference type="SAM" id="Phobius"/>
    </source>
</evidence>
<feature type="region of interest" description="Disordered" evidence="1">
    <location>
        <begin position="65"/>
        <end position="89"/>
    </location>
</feature>
<keyword evidence="4" id="KW-1185">Reference proteome</keyword>